<evidence type="ECO:0000256" key="6">
    <source>
        <dbReference type="SAM" id="Phobius"/>
    </source>
</evidence>
<evidence type="ECO:0000256" key="4">
    <source>
        <dbReference type="ARBA" id="ARBA00023136"/>
    </source>
</evidence>
<dbReference type="GO" id="GO:0016020">
    <property type="term" value="C:membrane"/>
    <property type="evidence" value="ECO:0007669"/>
    <property type="project" value="UniProtKB-SubCell"/>
</dbReference>
<dbReference type="InterPro" id="IPR004254">
    <property type="entry name" value="AdipoR/HlyIII-related"/>
</dbReference>
<keyword evidence="4 6" id="KW-0472">Membrane</keyword>
<dbReference type="OrthoDB" id="529367at2759"/>
<accession>A0A6A5UQ31</accession>
<evidence type="ECO:0000256" key="1">
    <source>
        <dbReference type="ARBA" id="ARBA00004141"/>
    </source>
</evidence>
<organism evidence="7 8">
    <name type="scientific">Bimuria novae-zelandiae CBS 107.79</name>
    <dbReference type="NCBI Taxonomy" id="1447943"/>
    <lineage>
        <taxon>Eukaryota</taxon>
        <taxon>Fungi</taxon>
        <taxon>Dikarya</taxon>
        <taxon>Ascomycota</taxon>
        <taxon>Pezizomycotina</taxon>
        <taxon>Dothideomycetes</taxon>
        <taxon>Pleosporomycetidae</taxon>
        <taxon>Pleosporales</taxon>
        <taxon>Massarineae</taxon>
        <taxon>Didymosphaeriaceae</taxon>
        <taxon>Bimuria</taxon>
    </lineage>
</organism>
<keyword evidence="3 6" id="KW-1133">Transmembrane helix</keyword>
<dbReference type="EMBL" id="ML976752">
    <property type="protein sequence ID" value="KAF1966049.1"/>
    <property type="molecule type" value="Genomic_DNA"/>
</dbReference>
<gene>
    <name evidence="7" type="ORF">BU23DRAFT_334393</name>
</gene>
<evidence type="ECO:0000256" key="3">
    <source>
        <dbReference type="ARBA" id="ARBA00022989"/>
    </source>
</evidence>
<feature type="transmembrane region" description="Helical" evidence="6">
    <location>
        <begin position="20"/>
        <end position="39"/>
    </location>
</feature>
<keyword evidence="8" id="KW-1185">Reference proteome</keyword>
<evidence type="ECO:0000313" key="7">
    <source>
        <dbReference type="EMBL" id="KAF1966049.1"/>
    </source>
</evidence>
<keyword evidence="2 6" id="KW-0812">Transmembrane</keyword>
<feature type="transmembrane region" description="Helical" evidence="6">
    <location>
        <begin position="51"/>
        <end position="71"/>
    </location>
</feature>
<proteinExistence type="predicted"/>
<sequence>MYPRVQFVASNAGCPTETINIWSHLLGTIWFCFSTTIFISNRPPSLRNTIILLYLMASALCFWCSTMYHMFNRCDYLVLRGVFRILFFRRPRGIVEGIPTSY</sequence>
<reference evidence="7" key="1">
    <citation type="journal article" date="2020" name="Stud. Mycol.">
        <title>101 Dothideomycetes genomes: a test case for predicting lifestyles and emergence of pathogens.</title>
        <authorList>
            <person name="Haridas S."/>
            <person name="Albert R."/>
            <person name="Binder M."/>
            <person name="Bloem J."/>
            <person name="Labutti K."/>
            <person name="Salamov A."/>
            <person name="Andreopoulos B."/>
            <person name="Baker S."/>
            <person name="Barry K."/>
            <person name="Bills G."/>
            <person name="Bluhm B."/>
            <person name="Cannon C."/>
            <person name="Castanera R."/>
            <person name="Culley D."/>
            <person name="Daum C."/>
            <person name="Ezra D."/>
            <person name="Gonzalez J."/>
            <person name="Henrissat B."/>
            <person name="Kuo A."/>
            <person name="Liang C."/>
            <person name="Lipzen A."/>
            <person name="Lutzoni F."/>
            <person name="Magnuson J."/>
            <person name="Mondo S."/>
            <person name="Nolan M."/>
            <person name="Ohm R."/>
            <person name="Pangilinan J."/>
            <person name="Park H.-J."/>
            <person name="Ramirez L."/>
            <person name="Alfaro M."/>
            <person name="Sun H."/>
            <person name="Tritt A."/>
            <person name="Yoshinaga Y."/>
            <person name="Zwiers L.-H."/>
            <person name="Turgeon B."/>
            <person name="Goodwin S."/>
            <person name="Spatafora J."/>
            <person name="Crous P."/>
            <person name="Grigoriev I."/>
        </authorList>
    </citation>
    <scope>NUCLEOTIDE SEQUENCE</scope>
    <source>
        <strain evidence="7">CBS 107.79</strain>
    </source>
</reference>
<name>A0A6A5UQ31_9PLEO</name>
<dbReference type="Proteomes" id="UP000800036">
    <property type="component" value="Unassembled WGS sequence"/>
</dbReference>
<dbReference type="GO" id="GO:0046872">
    <property type="term" value="F:metal ion binding"/>
    <property type="evidence" value="ECO:0007669"/>
    <property type="project" value="UniProtKB-KW"/>
</dbReference>
<comment type="subcellular location">
    <subcellularLocation>
        <location evidence="1">Membrane</location>
        <topology evidence="1">Multi-pass membrane protein</topology>
    </subcellularLocation>
</comment>
<evidence type="ECO:0000256" key="5">
    <source>
        <dbReference type="PIRSR" id="PIRSR604254-1"/>
    </source>
</evidence>
<keyword evidence="5" id="KW-0479">Metal-binding</keyword>
<keyword evidence="5" id="KW-0862">Zinc</keyword>
<evidence type="ECO:0000313" key="8">
    <source>
        <dbReference type="Proteomes" id="UP000800036"/>
    </source>
</evidence>
<dbReference type="AlphaFoldDB" id="A0A6A5UQ31"/>
<dbReference type="Pfam" id="PF03006">
    <property type="entry name" value="HlyIII"/>
    <property type="match status" value="1"/>
</dbReference>
<feature type="binding site" evidence="5">
    <location>
        <position position="69"/>
    </location>
    <ligand>
        <name>Zn(2+)</name>
        <dbReference type="ChEBI" id="CHEBI:29105"/>
    </ligand>
</feature>
<evidence type="ECO:0000256" key="2">
    <source>
        <dbReference type="ARBA" id="ARBA00022692"/>
    </source>
</evidence>
<protein>
    <submittedName>
        <fullName evidence="7">Uncharacterized protein</fullName>
    </submittedName>
</protein>